<evidence type="ECO:0000313" key="3">
    <source>
        <dbReference type="Proteomes" id="UP000254956"/>
    </source>
</evidence>
<name>A0A380CIG8_9STAP</name>
<gene>
    <name evidence="2" type="ORF">NCTC12413_01502</name>
    <name evidence="1" type="ORF">SAR03_00810</name>
</gene>
<dbReference type="AlphaFoldDB" id="A0A380CIG8"/>
<sequence>MTENEHNTSRNRKRKPLTLHDKWRIDGELIRKSDPEYYDSEQSKKDFKANLEKIQKILQKNKEQ</sequence>
<evidence type="ECO:0000313" key="1">
    <source>
        <dbReference type="EMBL" id="GEP99043.1"/>
    </source>
</evidence>
<dbReference type="EMBL" id="BKAV01000001">
    <property type="protein sequence ID" value="GEP99043.1"/>
    <property type="molecule type" value="Genomic_DNA"/>
</dbReference>
<accession>A0A380CIG8</accession>
<dbReference type="RefSeq" id="WP_103387900.1">
    <property type="nucleotide sequence ID" value="NZ_BKAV01000001.1"/>
</dbReference>
<dbReference type="Proteomes" id="UP000254956">
    <property type="component" value="Unassembled WGS sequence"/>
</dbReference>
<organism evidence="2 3">
    <name type="scientific">Staphylococcus arlettae</name>
    <dbReference type="NCBI Taxonomy" id="29378"/>
    <lineage>
        <taxon>Bacteria</taxon>
        <taxon>Bacillati</taxon>
        <taxon>Bacillota</taxon>
        <taxon>Bacilli</taxon>
        <taxon>Bacillales</taxon>
        <taxon>Staphylococcaceae</taxon>
        <taxon>Staphylococcus</taxon>
    </lineage>
</organism>
<proteinExistence type="predicted"/>
<keyword evidence="4" id="KW-1185">Reference proteome</keyword>
<dbReference type="Proteomes" id="UP000321598">
    <property type="component" value="Unassembled WGS sequence"/>
</dbReference>
<protein>
    <submittedName>
        <fullName evidence="2">Uncharacterized protein</fullName>
    </submittedName>
</protein>
<dbReference type="EMBL" id="UGZE01000001">
    <property type="protein sequence ID" value="SUJ19806.1"/>
    <property type="molecule type" value="Genomic_DNA"/>
</dbReference>
<reference evidence="2 3" key="1">
    <citation type="submission" date="2018-06" db="EMBL/GenBank/DDBJ databases">
        <authorList>
            <consortium name="Pathogen Informatics"/>
            <person name="Doyle S."/>
        </authorList>
    </citation>
    <scope>NUCLEOTIDE SEQUENCE [LARGE SCALE GENOMIC DNA]</scope>
    <source>
        <strain evidence="2 3">NCTC12413</strain>
    </source>
</reference>
<evidence type="ECO:0000313" key="2">
    <source>
        <dbReference type="EMBL" id="SUJ19806.1"/>
    </source>
</evidence>
<reference evidence="1 4" key="2">
    <citation type="submission" date="2019-07" db="EMBL/GenBank/DDBJ databases">
        <title>Whole genome shotgun sequence of Staphylococcus arlettae NBRC 109765.</title>
        <authorList>
            <person name="Hosoyama A."/>
            <person name="Uohara A."/>
            <person name="Ohji S."/>
            <person name="Ichikawa N."/>
        </authorList>
    </citation>
    <scope>NUCLEOTIDE SEQUENCE [LARGE SCALE GENOMIC DNA]</scope>
    <source>
        <strain evidence="1 4">NBRC 109765</strain>
    </source>
</reference>
<evidence type="ECO:0000313" key="4">
    <source>
        <dbReference type="Proteomes" id="UP000321598"/>
    </source>
</evidence>